<accession>A0A4U5TQ50</accession>
<dbReference type="CDD" id="cd01347">
    <property type="entry name" value="ligand_gated_channel"/>
    <property type="match status" value="1"/>
</dbReference>
<dbReference type="Pfam" id="PF00593">
    <property type="entry name" value="TonB_dep_Rec_b-barrel"/>
    <property type="match status" value="1"/>
</dbReference>
<evidence type="ECO:0000256" key="6">
    <source>
        <dbReference type="ARBA" id="ARBA00023136"/>
    </source>
</evidence>
<dbReference type="InterPro" id="IPR036942">
    <property type="entry name" value="Beta-barrel_TonB_sf"/>
</dbReference>
<dbReference type="InterPro" id="IPR000531">
    <property type="entry name" value="Beta-barrel_TonB"/>
</dbReference>
<keyword evidence="12" id="KW-0675">Receptor</keyword>
<protein>
    <submittedName>
        <fullName evidence="12">TonB-dependent receptor</fullName>
    </submittedName>
</protein>
<feature type="domain" description="TonB-dependent receptor plug" evidence="11">
    <location>
        <begin position="124"/>
        <end position="230"/>
    </location>
</feature>
<keyword evidence="13" id="KW-1185">Reference proteome</keyword>
<dbReference type="Gene3D" id="2.40.170.20">
    <property type="entry name" value="TonB-dependent receptor, beta-barrel domain"/>
    <property type="match status" value="1"/>
</dbReference>
<dbReference type="EMBL" id="SWMU01000003">
    <property type="protein sequence ID" value="TKS56146.1"/>
    <property type="molecule type" value="Genomic_DNA"/>
</dbReference>
<dbReference type="PANTHER" id="PTHR30069:SF57">
    <property type="entry name" value="TONB-DEPENDENT RECEPTOR"/>
    <property type="match status" value="1"/>
</dbReference>
<reference evidence="12 13" key="1">
    <citation type="submission" date="2019-04" db="EMBL/GenBank/DDBJ databases">
        <title>Psychroflexus halotolerans sp. nov., isolated from a marine solar saltern.</title>
        <authorList>
            <person name="Feng X."/>
        </authorList>
    </citation>
    <scope>NUCLEOTIDE SEQUENCE [LARGE SCALE GENOMIC DNA]</scope>
    <source>
        <strain evidence="12 13">WDS2C27</strain>
    </source>
</reference>
<dbReference type="InterPro" id="IPR012910">
    <property type="entry name" value="Plug_dom"/>
</dbReference>
<name>A0A4U5TQ50_9FLAO</name>
<evidence type="ECO:0000256" key="4">
    <source>
        <dbReference type="ARBA" id="ARBA00022692"/>
    </source>
</evidence>
<dbReference type="GO" id="GO:0009279">
    <property type="term" value="C:cell outer membrane"/>
    <property type="evidence" value="ECO:0007669"/>
    <property type="project" value="UniProtKB-SubCell"/>
</dbReference>
<proteinExistence type="inferred from homology"/>
<keyword evidence="2 8" id="KW-0813">Transport</keyword>
<gene>
    <name evidence="12" type="ORF">FCN74_09020</name>
</gene>
<dbReference type="Gene3D" id="2.170.130.10">
    <property type="entry name" value="TonB-dependent receptor, plug domain"/>
    <property type="match status" value="1"/>
</dbReference>
<evidence type="ECO:0000256" key="9">
    <source>
        <dbReference type="RuleBase" id="RU003357"/>
    </source>
</evidence>
<dbReference type="GO" id="GO:0015344">
    <property type="term" value="F:siderophore uptake transmembrane transporter activity"/>
    <property type="evidence" value="ECO:0007669"/>
    <property type="project" value="TreeGrafter"/>
</dbReference>
<dbReference type="InterPro" id="IPR039426">
    <property type="entry name" value="TonB-dep_rcpt-like"/>
</dbReference>
<dbReference type="Proteomes" id="UP000306552">
    <property type="component" value="Unassembled WGS sequence"/>
</dbReference>
<comment type="similarity">
    <text evidence="8 9">Belongs to the TonB-dependent receptor family.</text>
</comment>
<evidence type="ECO:0000256" key="7">
    <source>
        <dbReference type="ARBA" id="ARBA00023237"/>
    </source>
</evidence>
<evidence type="ECO:0000259" key="11">
    <source>
        <dbReference type="Pfam" id="PF07715"/>
    </source>
</evidence>
<dbReference type="PANTHER" id="PTHR30069">
    <property type="entry name" value="TONB-DEPENDENT OUTER MEMBRANE RECEPTOR"/>
    <property type="match status" value="1"/>
</dbReference>
<sequence length="789" mass="88272">MKHSFIVVLTFWCGIIFSQNDDKYEELTVKLQFKESTDNIVIPFVNATLLENQKSFVSNAEGFLEFEIETLPQDIKISVYGYQTKILKLDQNNFTDDIIEVKLDKDILGLEEVVITGTRNELSKRSSPVLVNTINSRALESTQSNTLAEGLNFSPGVRVETNCQNCGFTQVRLNGLQGSYTQILVNSRPIFTSLLGVYGLEQIPVNSIQNIEIVRGGGSALYGSNAIAGTVNVITKDPVLNTWDISSTVGIIDSEALNTRLDFNSSVVSDDLKSGVRFYGNYRKRESYDANNDGFTELVELESNSIGANAYLKPNDLSRLSVNLNSIHEYRRGGDRLELAPQFTDITEELDHSTFIGGINYDLNSIDQTKTLDAYASVSRTNRDSYYGGLGGKRTPQDSISANNAFGNTKDLALNIGLKLTKSFSQDADLTLGAEYNLNDTRDDIEGYNRIIDQQVSNIAIYTQYKLRFAEKFTSLIGARFDYIDVNGLYQVEEVSRTADLDQTAISPRLSLAYDLNDNQKIRAGYARGFRAPQAFNEDLHISSVGGEQLFVILSEDLETEYSDALTLSYNLNLNKNLAQYDVLVEGFYTSLQDPFIQVSTGAVLPNCSILEEVRNGSGAEVFGVNLEFNYSPDPKFLFQSGLTFQQTAYNEPQVLFEPDNSDLDKVVVNSFVRNPDVYGFFNFSFMPNKHWQIDASTTYTGSMIVPRVINEDGFIELNQSQDFVDLNLRASVDFEVNESFKINLFGGVKNLFNSYQDDFDVGPTRDSDYIYGPAMPRRLFLGVKFGQF</sequence>
<keyword evidence="4 8" id="KW-0812">Transmembrane</keyword>
<organism evidence="12 13">
    <name type="scientific">Mesohalobacter halotolerans</name>
    <dbReference type="NCBI Taxonomy" id="1883405"/>
    <lineage>
        <taxon>Bacteria</taxon>
        <taxon>Pseudomonadati</taxon>
        <taxon>Bacteroidota</taxon>
        <taxon>Flavobacteriia</taxon>
        <taxon>Flavobacteriales</taxon>
        <taxon>Flavobacteriaceae</taxon>
        <taxon>Mesohalobacter</taxon>
    </lineage>
</organism>
<dbReference type="InterPro" id="IPR037066">
    <property type="entry name" value="Plug_dom_sf"/>
</dbReference>
<evidence type="ECO:0000256" key="2">
    <source>
        <dbReference type="ARBA" id="ARBA00022448"/>
    </source>
</evidence>
<keyword evidence="3 8" id="KW-1134">Transmembrane beta strand</keyword>
<dbReference type="GO" id="GO:0044718">
    <property type="term" value="P:siderophore transmembrane transport"/>
    <property type="evidence" value="ECO:0007669"/>
    <property type="project" value="TreeGrafter"/>
</dbReference>
<comment type="subcellular location">
    <subcellularLocation>
        <location evidence="1 8">Cell outer membrane</location>
        <topology evidence="1 8">Multi-pass membrane protein</topology>
    </subcellularLocation>
</comment>
<dbReference type="Pfam" id="PF07715">
    <property type="entry name" value="Plug"/>
    <property type="match status" value="1"/>
</dbReference>
<keyword evidence="7 8" id="KW-0998">Cell outer membrane</keyword>
<dbReference type="OrthoDB" id="9760333at2"/>
<dbReference type="RefSeq" id="WP_138932263.1">
    <property type="nucleotide sequence ID" value="NZ_SWMU01000003.1"/>
</dbReference>
<evidence type="ECO:0000256" key="3">
    <source>
        <dbReference type="ARBA" id="ARBA00022452"/>
    </source>
</evidence>
<evidence type="ECO:0000256" key="1">
    <source>
        <dbReference type="ARBA" id="ARBA00004571"/>
    </source>
</evidence>
<dbReference type="SUPFAM" id="SSF56935">
    <property type="entry name" value="Porins"/>
    <property type="match status" value="1"/>
</dbReference>
<evidence type="ECO:0000313" key="13">
    <source>
        <dbReference type="Proteomes" id="UP000306552"/>
    </source>
</evidence>
<comment type="caution">
    <text evidence="12">The sequence shown here is derived from an EMBL/GenBank/DDBJ whole genome shotgun (WGS) entry which is preliminary data.</text>
</comment>
<dbReference type="PROSITE" id="PS52016">
    <property type="entry name" value="TONB_DEPENDENT_REC_3"/>
    <property type="match status" value="1"/>
</dbReference>
<feature type="domain" description="TonB-dependent receptor-like beta-barrel" evidence="10">
    <location>
        <begin position="308"/>
        <end position="752"/>
    </location>
</feature>
<evidence type="ECO:0000259" key="10">
    <source>
        <dbReference type="Pfam" id="PF00593"/>
    </source>
</evidence>
<evidence type="ECO:0000256" key="8">
    <source>
        <dbReference type="PROSITE-ProRule" id="PRU01360"/>
    </source>
</evidence>
<dbReference type="AlphaFoldDB" id="A0A4U5TQ50"/>
<keyword evidence="6 8" id="KW-0472">Membrane</keyword>
<evidence type="ECO:0000313" key="12">
    <source>
        <dbReference type="EMBL" id="TKS56146.1"/>
    </source>
</evidence>
<keyword evidence="5 9" id="KW-0798">TonB box</keyword>
<evidence type="ECO:0000256" key="5">
    <source>
        <dbReference type="ARBA" id="ARBA00023077"/>
    </source>
</evidence>